<evidence type="ECO:0000313" key="7">
    <source>
        <dbReference type="Proteomes" id="UP000025241"/>
    </source>
</evidence>
<dbReference type="KEGG" id="pkc:PKB_3607"/>
<evidence type="ECO:0000259" key="4">
    <source>
        <dbReference type="Pfam" id="PF01557"/>
    </source>
</evidence>
<dbReference type="NCBIfam" id="NF008461">
    <property type="entry name" value="PRK11342.1"/>
    <property type="match status" value="1"/>
</dbReference>
<dbReference type="EMBL" id="HG322950">
    <property type="protein sequence ID" value="CDF84948.1"/>
    <property type="molecule type" value="Genomic_DNA"/>
</dbReference>
<evidence type="ECO:0000313" key="6">
    <source>
        <dbReference type="EMBL" id="CDF84948.1"/>
    </source>
</evidence>
<evidence type="ECO:0000256" key="1">
    <source>
        <dbReference type="ARBA" id="ARBA00022797"/>
    </source>
</evidence>
<comment type="function">
    <text evidence="3">Catalyzes the conversion of 2-hydroxypentadienoic acid (enolic form of 2-oxopent-4-enoate) to 4-hydroxy-2-ketopentanoic acid.</text>
</comment>
<reference evidence="6 7" key="1">
    <citation type="submission" date="2013-03" db="EMBL/GenBank/DDBJ databases">
        <authorList>
            <person name="Linke B."/>
        </authorList>
    </citation>
    <scope>NUCLEOTIDE SEQUENCE [LARGE SCALE GENOMIC DNA]</scope>
    <source>
        <strain evidence="6 7">B13</strain>
    </source>
</reference>
<dbReference type="UniPathway" id="UPA00714"/>
<organism evidence="6 7">
    <name type="scientific">Pseudomonas knackmussii (strain DSM 6978 / CCUG 54928 / LMG 23759 / B13)</name>
    <dbReference type="NCBI Taxonomy" id="1301098"/>
    <lineage>
        <taxon>Bacteria</taxon>
        <taxon>Pseudomonadati</taxon>
        <taxon>Pseudomonadota</taxon>
        <taxon>Gammaproteobacteria</taxon>
        <taxon>Pseudomonadales</taxon>
        <taxon>Pseudomonadaceae</taxon>
        <taxon>Pseudomonas</taxon>
    </lineage>
</organism>
<dbReference type="PANTHER" id="PTHR30143:SF0">
    <property type="entry name" value="2-KETO-4-PENTENOATE HYDRATASE"/>
    <property type="match status" value="1"/>
</dbReference>
<keyword evidence="7" id="KW-1185">Reference proteome</keyword>
<dbReference type="SUPFAM" id="SSF56529">
    <property type="entry name" value="FAH"/>
    <property type="match status" value="1"/>
</dbReference>
<name>A0A024HKG8_PSEKB</name>
<accession>A0A024HKG8</accession>
<dbReference type="SMR" id="A0A024HKG8"/>
<feature type="domain" description="Fumarylacetoacetase-like C-terminal" evidence="4">
    <location>
        <begin position="99"/>
        <end position="258"/>
    </location>
</feature>
<reference evidence="6 7" key="2">
    <citation type="submission" date="2014-05" db="EMBL/GenBank/DDBJ databases">
        <title>Genome sequence of the 3-chlorobenzoate degrading bacterium Pseudomonas knackmussii B13 shows multiple evidence for horizontal gene transfer.</title>
        <authorList>
            <person name="Miyazaki R."/>
            <person name="Bertelli C."/>
            <person name="Falquet L."/>
            <person name="Robinson-Rechavi M."/>
            <person name="Gharib W."/>
            <person name="Roy S."/>
            <person name="Van der Meer J.R."/>
        </authorList>
    </citation>
    <scope>NUCLEOTIDE SEQUENCE [LARGE SCALE GENOMIC DNA]</scope>
    <source>
        <strain evidence="6 7">B13</strain>
    </source>
</reference>
<evidence type="ECO:0000313" key="5">
    <source>
        <dbReference type="EMBL" id="CDF84604.1"/>
    </source>
</evidence>
<dbReference type="STRING" id="1301098.PKB_3259"/>
<keyword evidence="1 3" id="KW-0058">Aromatic hydrocarbons catabolism</keyword>
<dbReference type="Proteomes" id="UP000025241">
    <property type="component" value="Chromosome I"/>
</dbReference>
<dbReference type="KEGG" id="pkc:PKB_3259"/>
<dbReference type="GO" id="GO:0005737">
    <property type="term" value="C:cytoplasm"/>
    <property type="evidence" value="ECO:0007669"/>
    <property type="project" value="TreeGrafter"/>
</dbReference>
<dbReference type="GO" id="GO:0030145">
    <property type="term" value="F:manganese ion binding"/>
    <property type="evidence" value="ECO:0007669"/>
    <property type="project" value="InterPro"/>
</dbReference>
<dbReference type="GO" id="GO:0019380">
    <property type="term" value="P:3-phenylpropionate catabolic process"/>
    <property type="evidence" value="ECO:0007669"/>
    <property type="project" value="UniProtKB-UniRule"/>
</dbReference>
<dbReference type="OrthoDB" id="9792137at2"/>
<comment type="similarity">
    <text evidence="3">Belongs to the hydratase/decarboxylase family. MhpD subfamily.</text>
</comment>
<dbReference type="PANTHER" id="PTHR30143">
    <property type="entry name" value="ACID HYDRATASE"/>
    <property type="match status" value="1"/>
</dbReference>
<comment type="catalytic activity">
    <reaction evidence="3">
        <text>(S)-4-hydroxy-2-oxopentanoate = (2Z)-2-hydroxypenta-2,4-dienoate + H2O</text>
        <dbReference type="Rhea" id="RHEA:22580"/>
        <dbReference type="ChEBI" id="CHEBI:15377"/>
        <dbReference type="ChEBI" id="CHEBI:67152"/>
        <dbReference type="ChEBI" id="CHEBI:73143"/>
        <dbReference type="EC" id="4.2.1.80"/>
    </reaction>
</comment>
<comment type="pathway">
    <text evidence="3">Aromatic compound metabolism; 3-phenylpropanoate degradation.</text>
</comment>
<comment type="cofactor">
    <cofactor evidence="3">
        <name>a divalent metal cation</name>
        <dbReference type="ChEBI" id="CHEBI:60240"/>
    </cofactor>
</comment>
<evidence type="ECO:0000256" key="2">
    <source>
        <dbReference type="ARBA" id="ARBA00023239"/>
    </source>
</evidence>
<dbReference type="eggNOG" id="COG3971">
    <property type="taxonomic scope" value="Bacteria"/>
</dbReference>
<dbReference type="HOGENOM" id="CLU_060136_4_1_6"/>
<keyword evidence="2 3" id="KW-0456">Lyase</keyword>
<dbReference type="AlphaFoldDB" id="A0A024HKG8"/>
<dbReference type="InterPro" id="IPR036663">
    <property type="entry name" value="Fumarylacetoacetase_C_sf"/>
</dbReference>
<dbReference type="RefSeq" id="WP_011489336.1">
    <property type="nucleotide sequence ID" value="NZ_HG322950.1"/>
</dbReference>
<dbReference type="EC" id="4.2.1.80" evidence="3"/>
<gene>
    <name evidence="6" type="primary">mhpd3</name>
    <name evidence="3" type="synonym">mhpD</name>
    <name evidence="5" type="synonym">mhpd1</name>
    <name evidence="5" type="ORF">PKB_3259</name>
    <name evidence="6" type="ORF">PKB_3607</name>
</gene>
<dbReference type="InterPro" id="IPR023793">
    <property type="entry name" value="Keto_pentenoate-hydratase"/>
</dbReference>
<dbReference type="GO" id="GO:0008684">
    <property type="term" value="F:2-oxopent-4-enoate hydratase activity"/>
    <property type="evidence" value="ECO:0007669"/>
    <property type="project" value="UniProtKB-UniRule"/>
</dbReference>
<proteinExistence type="inferred from homology"/>
<dbReference type="InterPro" id="IPR050772">
    <property type="entry name" value="Hydratase-Decarb/MhpD_sf"/>
</dbReference>
<protein>
    <recommendedName>
        <fullName evidence="3">2-keto-4-pentenoate hydratase</fullName>
        <ecNumber evidence="3">4.2.1.80</ecNumber>
    </recommendedName>
    <alternativeName>
        <fullName evidence="3">2-hydroxypentadienoic acid hydratase</fullName>
    </alternativeName>
</protein>
<dbReference type="PATRIC" id="fig|1301098.3.peg.3278"/>
<dbReference type="HAMAP" id="MF_01655">
    <property type="entry name" value="MhpD"/>
    <property type="match status" value="1"/>
</dbReference>
<dbReference type="Pfam" id="PF01557">
    <property type="entry name" value="FAA_hydrolase"/>
    <property type="match status" value="1"/>
</dbReference>
<dbReference type="InterPro" id="IPR011234">
    <property type="entry name" value="Fumarylacetoacetase-like_C"/>
</dbReference>
<dbReference type="Gene3D" id="3.90.850.10">
    <property type="entry name" value="Fumarylacetoacetase-like, C-terminal domain"/>
    <property type="match status" value="1"/>
</dbReference>
<dbReference type="EMBL" id="HG322950">
    <property type="protein sequence ID" value="CDF84604.1"/>
    <property type="molecule type" value="Genomic_DNA"/>
</dbReference>
<evidence type="ECO:0000256" key="3">
    <source>
        <dbReference type="HAMAP-Rule" id="MF_01655"/>
    </source>
</evidence>
<sequence length="269" mass="28759">MTPQQREEAAQSLYQAMQSGKPIAPLRDTFPDMNVDDAYAIQSINTQRRISLGRRVVGRKIGLTSVVVQQQLGVDEPDFGALFDDMSFGDAETIPLSILHQPKVEAEIGFVLGRDLDTEQPTHQEVLQAVDYVVPALEIVGSRIADWNIKFVDTVADNASSGVYVLGSTPISPRGLDLSLVGMCLSRRGEPVSTGAGAACLGTPLNAVVWLARTMSRLGKPLRAGELILSGALGPMVAVKPGDVFECHINGVGSVRTEFESNQMNGVAA</sequence>